<keyword evidence="3" id="KW-1185">Reference proteome</keyword>
<accession>A0AAD5XW32</accession>
<dbReference type="AlphaFoldDB" id="A0AAD5XW32"/>
<feature type="region of interest" description="Disordered" evidence="1">
    <location>
        <begin position="53"/>
        <end position="73"/>
    </location>
</feature>
<sequence>MPANHTYDACLISLSSGPAFPATHKSTGAVKPKNNKTATALLASSSASIASAKSHTSSMSNQIGAVPHHHKMI</sequence>
<evidence type="ECO:0000256" key="1">
    <source>
        <dbReference type="SAM" id="MobiDB-lite"/>
    </source>
</evidence>
<reference evidence="2" key="1">
    <citation type="submission" date="2020-05" db="EMBL/GenBank/DDBJ databases">
        <title>Phylogenomic resolution of chytrid fungi.</title>
        <authorList>
            <person name="Stajich J.E."/>
            <person name="Amses K."/>
            <person name="Simmons R."/>
            <person name="Seto K."/>
            <person name="Myers J."/>
            <person name="Bonds A."/>
            <person name="Quandt C.A."/>
            <person name="Barry K."/>
            <person name="Liu P."/>
            <person name="Grigoriev I."/>
            <person name="Longcore J.E."/>
            <person name="James T.Y."/>
        </authorList>
    </citation>
    <scope>NUCLEOTIDE SEQUENCE</scope>
    <source>
        <strain evidence="2">JEL0379</strain>
    </source>
</reference>
<evidence type="ECO:0000313" key="2">
    <source>
        <dbReference type="EMBL" id="KAJ3185489.1"/>
    </source>
</evidence>
<comment type="caution">
    <text evidence="2">The sequence shown here is derived from an EMBL/GenBank/DDBJ whole genome shotgun (WGS) entry which is preliminary data.</text>
</comment>
<dbReference type="EMBL" id="JADGJQ010000001">
    <property type="protein sequence ID" value="KAJ3185489.1"/>
    <property type="molecule type" value="Genomic_DNA"/>
</dbReference>
<dbReference type="Proteomes" id="UP001212152">
    <property type="component" value="Unassembled WGS sequence"/>
</dbReference>
<evidence type="ECO:0000313" key="3">
    <source>
        <dbReference type="Proteomes" id="UP001212152"/>
    </source>
</evidence>
<name>A0AAD5XW32_9FUNG</name>
<organism evidence="2 3">
    <name type="scientific">Geranomyces variabilis</name>
    <dbReference type="NCBI Taxonomy" id="109894"/>
    <lineage>
        <taxon>Eukaryota</taxon>
        <taxon>Fungi</taxon>
        <taxon>Fungi incertae sedis</taxon>
        <taxon>Chytridiomycota</taxon>
        <taxon>Chytridiomycota incertae sedis</taxon>
        <taxon>Chytridiomycetes</taxon>
        <taxon>Spizellomycetales</taxon>
        <taxon>Powellomycetaceae</taxon>
        <taxon>Geranomyces</taxon>
    </lineage>
</organism>
<gene>
    <name evidence="2" type="ORF">HDU87_000112</name>
</gene>
<proteinExistence type="predicted"/>
<protein>
    <submittedName>
        <fullName evidence="2">Uncharacterized protein</fullName>
    </submittedName>
</protein>